<dbReference type="EMBL" id="KJ776580">
    <property type="protein sequence ID" value="AIW54701.1"/>
    <property type="molecule type" value="Genomic_DNA"/>
</dbReference>
<sequence length="369" mass="43240">MEGTKELELQKIRYKDKYIVVLIDDNMKLVKPVYDYLKYLRQKDRAFNTIKANCSDLKLYWEFLNKEHYQYDEVTPNIIGEFIEYLREPNATDNVVSIYTESKRTGKTINRILSTVYNFYKYCGMIREINNPIIMEEVNRPFDTFKSLLHHARSNNKTKQSIFKVKESKTTFKLVSDSDAETFLNALTTWRDKLIFKIMYLTGARIGEVLELQIEDIPYPNTSKEIGILENIKSKGKRRHLYIPMTLLEEIDNFIMEERNNIDTEHSYIFVSQQKQNLGKPLTYRAIYEVFNTVKKKTGIELNFHDLRHTCATALVQSGMDISVVKIILGHEHITTTQQYTHISNKYLEDSLSRYWNKSSLIGGGANGK</sequence>
<protein>
    <submittedName>
        <fullName evidence="9">Integrase</fullName>
    </submittedName>
</protein>
<comment type="function">
    <text evidence="1">Site-specific tyrosine recombinase, which acts by catalyzing the cutting and rejoining of the recombining DNA molecules.</text>
</comment>
<dbReference type="Gene3D" id="1.10.150.130">
    <property type="match status" value="1"/>
</dbReference>
<evidence type="ECO:0000256" key="5">
    <source>
        <dbReference type="ARBA" id="ARBA00023172"/>
    </source>
</evidence>
<dbReference type="InterPro" id="IPR010998">
    <property type="entry name" value="Integrase_recombinase_N"/>
</dbReference>
<dbReference type="SUPFAM" id="SSF56349">
    <property type="entry name" value="DNA breaking-rejoining enzymes"/>
    <property type="match status" value="1"/>
</dbReference>
<evidence type="ECO:0000256" key="6">
    <source>
        <dbReference type="PROSITE-ProRule" id="PRU01248"/>
    </source>
</evidence>
<feature type="domain" description="Core-binding (CB)" evidence="8">
    <location>
        <begin position="27"/>
        <end position="124"/>
    </location>
</feature>
<dbReference type="Gene3D" id="1.10.443.10">
    <property type="entry name" value="Intergrase catalytic core"/>
    <property type="match status" value="1"/>
</dbReference>
<dbReference type="CDD" id="cd00397">
    <property type="entry name" value="DNA_BRE_C"/>
    <property type="match status" value="1"/>
</dbReference>
<dbReference type="GO" id="GO:0006310">
    <property type="term" value="P:DNA recombination"/>
    <property type="evidence" value="ECO:0007669"/>
    <property type="project" value="UniProtKB-KW"/>
</dbReference>
<dbReference type="AlphaFoldDB" id="A0A0A0UT76"/>
<dbReference type="PANTHER" id="PTHR30349:SF64">
    <property type="entry name" value="PROPHAGE INTEGRASE INTD-RELATED"/>
    <property type="match status" value="1"/>
</dbReference>
<dbReference type="GO" id="GO:0015074">
    <property type="term" value="P:DNA integration"/>
    <property type="evidence" value="ECO:0007669"/>
    <property type="project" value="UniProtKB-KW"/>
</dbReference>
<name>A0A0A0UT76_CLOBO</name>
<geneLocation type="plasmid" evidence="9">
    <name>pCDC5900</name>
</geneLocation>
<evidence type="ECO:0000259" key="7">
    <source>
        <dbReference type="PROSITE" id="PS51898"/>
    </source>
</evidence>
<dbReference type="Pfam" id="PF00589">
    <property type="entry name" value="Phage_integrase"/>
    <property type="match status" value="1"/>
</dbReference>
<dbReference type="PROSITE" id="PS51900">
    <property type="entry name" value="CB"/>
    <property type="match status" value="1"/>
</dbReference>
<reference evidence="9" key="1">
    <citation type="journal article" date="2014" name="Genome Biol. Evol.">
        <title>Three classes of plasmid (47-63 kb) carry the type B neurotoxin gene cluster of group II Clostridium botulinum.</title>
        <authorList>
            <person name="Carter A.T."/>
            <person name="Austin J.W."/>
            <person name="Weedmark K.A."/>
            <person name="Corbett C."/>
            <person name="Peck M.W."/>
        </authorList>
    </citation>
    <scope>NUCLEOTIDE SEQUENCE</scope>
    <source>
        <strain evidence="9">CDC5900</strain>
        <plasmid evidence="9">pCDC5900</plasmid>
    </source>
</reference>
<organism evidence="9">
    <name type="scientific">Clostridium botulinum</name>
    <dbReference type="NCBI Taxonomy" id="1491"/>
    <lineage>
        <taxon>Bacteria</taxon>
        <taxon>Bacillati</taxon>
        <taxon>Bacillota</taxon>
        <taxon>Clostridia</taxon>
        <taxon>Eubacteriales</taxon>
        <taxon>Clostridiaceae</taxon>
        <taxon>Clostridium</taxon>
    </lineage>
</organism>
<evidence type="ECO:0000256" key="2">
    <source>
        <dbReference type="ARBA" id="ARBA00008857"/>
    </source>
</evidence>
<dbReference type="RefSeq" id="WP_172685641.1">
    <property type="nucleotide sequence ID" value="NZ_KJ776580.1"/>
</dbReference>
<feature type="domain" description="Tyr recombinase" evidence="7">
    <location>
        <begin position="169"/>
        <end position="353"/>
    </location>
</feature>
<dbReference type="Pfam" id="PF02899">
    <property type="entry name" value="Phage_int_SAM_1"/>
    <property type="match status" value="1"/>
</dbReference>
<dbReference type="InterPro" id="IPR004107">
    <property type="entry name" value="Integrase_SAM-like_N"/>
</dbReference>
<comment type="similarity">
    <text evidence="2">Belongs to the 'phage' integrase family.</text>
</comment>
<dbReference type="InterPro" id="IPR050090">
    <property type="entry name" value="Tyrosine_recombinase_XerCD"/>
</dbReference>
<keyword evidence="3" id="KW-0229">DNA integration</keyword>
<dbReference type="InterPro" id="IPR044068">
    <property type="entry name" value="CB"/>
</dbReference>
<evidence type="ECO:0000256" key="4">
    <source>
        <dbReference type="ARBA" id="ARBA00023125"/>
    </source>
</evidence>
<keyword evidence="4 6" id="KW-0238">DNA-binding</keyword>
<proteinExistence type="inferred from homology"/>
<keyword evidence="5" id="KW-0233">DNA recombination</keyword>
<dbReference type="PANTHER" id="PTHR30349">
    <property type="entry name" value="PHAGE INTEGRASE-RELATED"/>
    <property type="match status" value="1"/>
</dbReference>
<dbReference type="InterPro" id="IPR002104">
    <property type="entry name" value="Integrase_catalytic"/>
</dbReference>
<evidence type="ECO:0000259" key="8">
    <source>
        <dbReference type="PROSITE" id="PS51900"/>
    </source>
</evidence>
<dbReference type="GO" id="GO:0003677">
    <property type="term" value="F:DNA binding"/>
    <property type="evidence" value="ECO:0007669"/>
    <property type="project" value="UniProtKB-UniRule"/>
</dbReference>
<evidence type="ECO:0000313" key="9">
    <source>
        <dbReference type="EMBL" id="AIW54701.1"/>
    </source>
</evidence>
<dbReference type="PROSITE" id="PS51898">
    <property type="entry name" value="TYR_RECOMBINASE"/>
    <property type="match status" value="1"/>
</dbReference>
<dbReference type="InterPro" id="IPR011010">
    <property type="entry name" value="DNA_brk_join_enz"/>
</dbReference>
<dbReference type="InterPro" id="IPR013762">
    <property type="entry name" value="Integrase-like_cat_sf"/>
</dbReference>
<accession>A0A0A0UT76</accession>
<evidence type="ECO:0000256" key="1">
    <source>
        <dbReference type="ARBA" id="ARBA00003283"/>
    </source>
</evidence>
<keyword evidence="9" id="KW-0614">Plasmid</keyword>
<evidence type="ECO:0000256" key="3">
    <source>
        <dbReference type="ARBA" id="ARBA00022908"/>
    </source>
</evidence>